<comment type="caution">
    <text evidence="2">The sequence shown here is derived from an EMBL/GenBank/DDBJ whole genome shotgun (WGS) entry which is preliminary data.</text>
</comment>
<name>A0A3S5AK15_9PLAT</name>
<dbReference type="Proteomes" id="UP000784294">
    <property type="component" value="Unassembled WGS sequence"/>
</dbReference>
<reference evidence="2" key="1">
    <citation type="submission" date="2018-11" db="EMBL/GenBank/DDBJ databases">
        <authorList>
            <consortium name="Pathogen Informatics"/>
        </authorList>
    </citation>
    <scope>NUCLEOTIDE SEQUENCE</scope>
</reference>
<dbReference type="AlphaFoldDB" id="A0A3S5AK15"/>
<dbReference type="EMBL" id="CAAALY010121033">
    <property type="protein sequence ID" value="VEL31316.1"/>
    <property type="molecule type" value="Genomic_DNA"/>
</dbReference>
<sequence>MGLHTNLLSFCNSIFALFRSILVLFNRGKAIAFPLPGNSQPASATSGQLVLGLEGLRLTTSAGSGNSGGNIGSAASAAAAAAAVAVGAAITTVNRSSAGPAGTSEVGRSGLLAEPIESEGGDEPPDVSLGMLSEQSSVAMVTPRDA</sequence>
<evidence type="ECO:0000256" key="1">
    <source>
        <dbReference type="SAM" id="MobiDB-lite"/>
    </source>
</evidence>
<keyword evidence="3" id="KW-1185">Reference proteome</keyword>
<proteinExistence type="predicted"/>
<accession>A0A3S5AK15</accession>
<gene>
    <name evidence="2" type="ORF">PXEA_LOCUS24756</name>
</gene>
<feature type="compositionally biased region" description="Acidic residues" evidence="1">
    <location>
        <begin position="116"/>
        <end position="125"/>
    </location>
</feature>
<feature type="region of interest" description="Disordered" evidence="1">
    <location>
        <begin position="95"/>
        <end position="146"/>
    </location>
</feature>
<protein>
    <submittedName>
        <fullName evidence="2">Uncharacterized protein</fullName>
    </submittedName>
</protein>
<organism evidence="2 3">
    <name type="scientific">Protopolystoma xenopodis</name>
    <dbReference type="NCBI Taxonomy" id="117903"/>
    <lineage>
        <taxon>Eukaryota</taxon>
        <taxon>Metazoa</taxon>
        <taxon>Spiralia</taxon>
        <taxon>Lophotrochozoa</taxon>
        <taxon>Platyhelminthes</taxon>
        <taxon>Monogenea</taxon>
        <taxon>Polyopisthocotylea</taxon>
        <taxon>Polystomatidea</taxon>
        <taxon>Polystomatidae</taxon>
        <taxon>Protopolystoma</taxon>
    </lineage>
</organism>
<evidence type="ECO:0000313" key="2">
    <source>
        <dbReference type="EMBL" id="VEL31316.1"/>
    </source>
</evidence>
<feature type="non-terminal residue" evidence="2">
    <location>
        <position position="146"/>
    </location>
</feature>
<evidence type="ECO:0000313" key="3">
    <source>
        <dbReference type="Proteomes" id="UP000784294"/>
    </source>
</evidence>